<evidence type="ECO:0008006" key="3">
    <source>
        <dbReference type="Google" id="ProtNLM"/>
    </source>
</evidence>
<dbReference type="Gene3D" id="3.60.10.10">
    <property type="entry name" value="Endonuclease/exonuclease/phosphatase"/>
    <property type="match status" value="1"/>
</dbReference>
<evidence type="ECO:0000313" key="1">
    <source>
        <dbReference type="EMBL" id="MPC63727.1"/>
    </source>
</evidence>
<protein>
    <recommendedName>
        <fullName evidence="3">Endonuclease/exonuclease/phosphatase domain-containing protein</fullName>
    </recommendedName>
</protein>
<dbReference type="EMBL" id="VSRR010021196">
    <property type="protein sequence ID" value="MPC63727.1"/>
    <property type="molecule type" value="Genomic_DNA"/>
</dbReference>
<evidence type="ECO:0000313" key="2">
    <source>
        <dbReference type="Proteomes" id="UP000324222"/>
    </source>
</evidence>
<keyword evidence="2" id="KW-1185">Reference proteome</keyword>
<comment type="caution">
    <text evidence="1">The sequence shown here is derived from an EMBL/GenBank/DDBJ whole genome shotgun (WGS) entry which is preliminary data.</text>
</comment>
<dbReference type="Proteomes" id="UP000324222">
    <property type="component" value="Unassembled WGS sequence"/>
</dbReference>
<reference evidence="1 2" key="1">
    <citation type="submission" date="2019-05" db="EMBL/GenBank/DDBJ databases">
        <title>Another draft genome of Portunus trituberculatus and its Hox gene families provides insights of decapod evolution.</title>
        <authorList>
            <person name="Jeong J.-H."/>
            <person name="Song I."/>
            <person name="Kim S."/>
            <person name="Choi T."/>
            <person name="Kim D."/>
            <person name="Ryu S."/>
            <person name="Kim W."/>
        </authorList>
    </citation>
    <scope>NUCLEOTIDE SEQUENCE [LARGE SCALE GENOMIC DNA]</scope>
    <source>
        <tissue evidence="1">Muscle</tissue>
    </source>
</reference>
<accession>A0A5B7H319</accession>
<sequence>MEIFILGDLNVHHQLWLSSPFTDQSGELAFNWCNTLIVFLTVLEDPPKQRCLWHFASTSWRSLRRY</sequence>
<dbReference type="AlphaFoldDB" id="A0A5B7H319"/>
<organism evidence="1 2">
    <name type="scientific">Portunus trituberculatus</name>
    <name type="common">Swimming crab</name>
    <name type="synonym">Neptunus trituberculatus</name>
    <dbReference type="NCBI Taxonomy" id="210409"/>
    <lineage>
        <taxon>Eukaryota</taxon>
        <taxon>Metazoa</taxon>
        <taxon>Ecdysozoa</taxon>
        <taxon>Arthropoda</taxon>
        <taxon>Crustacea</taxon>
        <taxon>Multicrustacea</taxon>
        <taxon>Malacostraca</taxon>
        <taxon>Eumalacostraca</taxon>
        <taxon>Eucarida</taxon>
        <taxon>Decapoda</taxon>
        <taxon>Pleocyemata</taxon>
        <taxon>Brachyura</taxon>
        <taxon>Eubrachyura</taxon>
        <taxon>Portunoidea</taxon>
        <taxon>Portunidae</taxon>
        <taxon>Portuninae</taxon>
        <taxon>Portunus</taxon>
    </lineage>
</organism>
<proteinExistence type="predicted"/>
<gene>
    <name evidence="1" type="ORF">E2C01_057829</name>
</gene>
<dbReference type="InterPro" id="IPR036691">
    <property type="entry name" value="Endo/exonu/phosph_ase_sf"/>
</dbReference>
<name>A0A5B7H319_PORTR</name>